<sequence length="118" mass="12710">MSLGLSSQPSHYRLAGIRFHCVTRGTQITFASTPTPPFAPVSLPSDWRGSASHTLPPTTISKANPIPSPALNVPFFLGKKIPTSFRLDGLIGRRLSLFYLDGHFSQQSLSGAVLPSFS</sequence>
<dbReference type="AlphaFoldDB" id="A0AAV4W2B1"/>
<comment type="caution">
    <text evidence="1">The sequence shown here is derived from an EMBL/GenBank/DDBJ whole genome shotgun (WGS) entry which is preliminary data.</text>
</comment>
<evidence type="ECO:0000313" key="2">
    <source>
        <dbReference type="Proteomes" id="UP001054945"/>
    </source>
</evidence>
<evidence type="ECO:0000313" key="1">
    <source>
        <dbReference type="EMBL" id="GIY76676.1"/>
    </source>
</evidence>
<organism evidence="1 2">
    <name type="scientific">Caerostris extrusa</name>
    <name type="common">Bark spider</name>
    <name type="synonym">Caerostris bankana</name>
    <dbReference type="NCBI Taxonomy" id="172846"/>
    <lineage>
        <taxon>Eukaryota</taxon>
        <taxon>Metazoa</taxon>
        <taxon>Ecdysozoa</taxon>
        <taxon>Arthropoda</taxon>
        <taxon>Chelicerata</taxon>
        <taxon>Arachnida</taxon>
        <taxon>Araneae</taxon>
        <taxon>Araneomorphae</taxon>
        <taxon>Entelegynae</taxon>
        <taxon>Araneoidea</taxon>
        <taxon>Araneidae</taxon>
        <taxon>Caerostris</taxon>
    </lineage>
</organism>
<dbReference type="EMBL" id="BPLR01015514">
    <property type="protein sequence ID" value="GIY76676.1"/>
    <property type="molecule type" value="Genomic_DNA"/>
</dbReference>
<dbReference type="Proteomes" id="UP001054945">
    <property type="component" value="Unassembled WGS sequence"/>
</dbReference>
<protein>
    <submittedName>
        <fullName evidence="1">Uncharacterized protein</fullName>
    </submittedName>
</protein>
<reference evidence="1 2" key="1">
    <citation type="submission" date="2021-06" db="EMBL/GenBank/DDBJ databases">
        <title>Caerostris extrusa draft genome.</title>
        <authorList>
            <person name="Kono N."/>
            <person name="Arakawa K."/>
        </authorList>
    </citation>
    <scope>NUCLEOTIDE SEQUENCE [LARGE SCALE GENOMIC DNA]</scope>
</reference>
<name>A0AAV4W2B1_CAEEX</name>
<accession>A0AAV4W2B1</accession>
<keyword evidence="2" id="KW-1185">Reference proteome</keyword>
<gene>
    <name evidence="1" type="ORF">CEXT_322611</name>
</gene>
<proteinExistence type="predicted"/>